<comment type="caution">
    <text evidence="2">The sequence shown here is derived from an EMBL/GenBank/DDBJ whole genome shotgun (WGS) entry which is preliminary data.</text>
</comment>
<dbReference type="Gene3D" id="3.50.50.60">
    <property type="entry name" value="FAD/NAD(P)-binding domain"/>
    <property type="match status" value="2"/>
</dbReference>
<dbReference type="InterPro" id="IPR036188">
    <property type="entry name" value="FAD/NAD-bd_sf"/>
</dbReference>
<evidence type="ECO:0000313" key="3">
    <source>
        <dbReference type="Proteomes" id="UP001172756"/>
    </source>
</evidence>
<protein>
    <submittedName>
        <fullName evidence="2">FAD/NAD(P)-binding oxidoreductase</fullName>
        <ecNumber evidence="2">1.-.-.-</ecNumber>
    </submittedName>
</protein>
<dbReference type="Pfam" id="PF07992">
    <property type="entry name" value="Pyr_redox_2"/>
    <property type="match status" value="1"/>
</dbReference>
<dbReference type="PANTHER" id="PTHR43755">
    <property type="match status" value="1"/>
</dbReference>
<dbReference type="PANTHER" id="PTHR43755:SF1">
    <property type="entry name" value="FAD-DEPENDENT PYRIDINE NUCLEOTIDE-DISULPHIDE OXIDOREDUCTASE"/>
    <property type="match status" value="1"/>
</dbReference>
<gene>
    <name evidence="2" type="ORF">QQ002_07320</name>
</gene>
<dbReference type="SUPFAM" id="SSF51905">
    <property type="entry name" value="FAD/NAD(P)-binding domain"/>
    <property type="match status" value="2"/>
</dbReference>
<organism evidence="2 3">
    <name type="scientific">Demequina lignilytica</name>
    <dbReference type="NCBI Taxonomy" id="3051663"/>
    <lineage>
        <taxon>Bacteria</taxon>
        <taxon>Bacillati</taxon>
        <taxon>Actinomycetota</taxon>
        <taxon>Actinomycetes</taxon>
        <taxon>Micrococcales</taxon>
        <taxon>Demequinaceae</taxon>
        <taxon>Demequina</taxon>
    </lineage>
</organism>
<proteinExistence type="predicted"/>
<sequence>MRRLVILGAGTAGTIAANKLRRLLKKDEWEITIVDQRGTHYYQPAFLFIPFGRYRPDKARRKAAPLIPDGVTRVEGAIDRVDPDARTVLLADGRELGYEYLIIATGTSPHPEETPGMADDWHGAVHSFYTFDDAVALRDALAGFSGGRLVVHITEMPIKCPVAPLEFTLLADDYFKRRGIRDKVDITFVTPLSGAFTKPVAAAAFGDMLDTRGIAVEADYMIESIDPEARTLNSYDEREVPYDLLVTVPLNKGAEYVGRSGLGDELDFVPVDHGTLRHPDHPEIFAVGDAAAVPTSKAGAVAHFELDIFPENFARIIEGKEPVDTFDGHATCFIESGAGKAMLIDFNYATEPLPGKFPVPAVGPLPLLKESRFNHWGKLAFEPVYWSMLLPGRPLPLPAHMSMRGKRVPA</sequence>
<evidence type="ECO:0000313" key="2">
    <source>
        <dbReference type="EMBL" id="MDN4483343.1"/>
    </source>
</evidence>
<evidence type="ECO:0000259" key="1">
    <source>
        <dbReference type="Pfam" id="PF07992"/>
    </source>
</evidence>
<dbReference type="PRINTS" id="PR00368">
    <property type="entry name" value="FADPNR"/>
</dbReference>
<feature type="domain" description="FAD/NAD(P)-binding" evidence="1">
    <location>
        <begin position="3"/>
        <end position="143"/>
    </location>
</feature>
<dbReference type="EMBL" id="JAUHQB010000004">
    <property type="protein sequence ID" value="MDN4483343.1"/>
    <property type="molecule type" value="Genomic_DNA"/>
</dbReference>
<accession>A0AB35MHW0</accession>
<dbReference type="RefSeq" id="WP_301160225.1">
    <property type="nucleotide sequence ID" value="NZ_JAUHQB010000004.1"/>
</dbReference>
<dbReference type="InterPro" id="IPR023753">
    <property type="entry name" value="FAD/NAD-binding_dom"/>
</dbReference>
<keyword evidence="2" id="KW-0560">Oxidoreductase</keyword>
<dbReference type="InterPro" id="IPR052541">
    <property type="entry name" value="SQRD"/>
</dbReference>
<dbReference type="AlphaFoldDB" id="A0AB35MHW0"/>
<name>A0AB35MHW0_9MICO</name>
<dbReference type="GO" id="GO:0016491">
    <property type="term" value="F:oxidoreductase activity"/>
    <property type="evidence" value="ECO:0007669"/>
    <property type="project" value="UniProtKB-KW"/>
</dbReference>
<reference evidence="2 3" key="1">
    <citation type="submission" date="2023-06" db="EMBL/GenBank/DDBJ databases">
        <title>SYSU T0a273.</title>
        <authorList>
            <person name="Gao L."/>
            <person name="Fang B.-Z."/>
            <person name="Li W.-J."/>
        </authorList>
    </citation>
    <scope>NUCLEOTIDE SEQUENCE [LARGE SCALE GENOMIC DNA]</scope>
    <source>
        <strain evidence="2 3">SYSU T0a273</strain>
    </source>
</reference>
<dbReference type="EC" id="1.-.-.-" evidence="2"/>
<dbReference type="Proteomes" id="UP001172756">
    <property type="component" value="Unassembled WGS sequence"/>
</dbReference>